<name>A0AA39TE52_9AGAR</name>
<feature type="compositionally biased region" description="Low complexity" evidence="1">
    <location>
        <begin position="111"/>
        <end position="126"/>
    </location>
</feature>
<comment type="caution">
    <text evidence="2">The sequence shown here is derived from an EMBL/GenBank/DDBJ whole genome shotgun (WGS) entry which is preliminary data.</text>
</comment>
<protein>
    <submittedName>
        <fullName evidence="2">Uncharacterized protein</fullName>
    </submittedName>
</protein>
<evidence type="ECO:0000313" key="2">
    <source>
        <dbReference type="EMBL" id="KAK0483056.1"/>
    </source>
</evidence>
<reference evidence="2" key="1">
    <citation type="submission" date="2023-06" db="EMBL/GenBank/DDBJ databases">
        <authorList>
            <consortium name="Lawrence Berkeley National Laboratory"/>
            <person name="Ahrendt S."/>
            <person name="Sahu N."/>
            <person name="Indic B."/>
            <person name="Wong-Bajracharya J."/>
            <person name="Merenyi Z."/>
            <person name="Ke H.-M."/>
            <person name="Monk M."/>
            <person name="Kocsube S."/>
            <person name="Drula E."/>
            <person name="Lipzen A."/>
            <person name="Balint B."/>
            <person name="Henrissat B."/>
            <person name="Andreopoulos B."/>
            <person name="Martin F.M."/>
            <person name="Harder C.B."/>
            <person name="Rigling D."/>
            <person name="Ford K.L."/>
            <person name="Foster G.D."/>
            <person name="Pangilinan J."/>
            <person name="Papanicolaou A."/>
            <person name="Barry K."/>
            <person name="LaButti K."/>
            <person name="Viragh M."/>
            <person name="Koriabine M."/>
            <person name="Yan M."/>
            <person name="Riley R."/>
            <person name="Champramary S."/>
            <person name="Plett K.L."/>
            <person name="Tsai I.J."/>
            <person name="Slot J."/>
            <person name="Sipos G."/>
            <person name="Plett J."/>
            <person name="Nagy L.G."/>
            <person name="Grigoriev I.V."/>
        </authorList>
    </citation>
    <scope>NUCLEOTIDE SEQUENCE</scope>
    <source>
        <strain evidence="2">HWK02</strain>
    </source>
</reference>
<sequence length="168" mass="18225">MDDARTDRVRPTILVQPQYFARCWHPPPTPTLPSPALPRTATSPAATPPWPDPRPSSRRLLKMTYSASYGTADDATTGASIADTTADMTHPTTPMRSNYCARRCRPPPRPSSSSPASSRTPTAPTSGHLPLKEWGNIVVRLVLPTDPTVTRRPPTTPPPALYDIPPAL</sequence>
<feature type="compositionally biased region" description="Polar residues" evidence="1">
    <location>
        <begin position="77"/>
        <end position="96"/>
    </location>
</feature>
<dbReference type="AlphaFoldDB" id="A0AA39TE52"/>
<feature type="region of interest" description="Disordered" evidence="1">
    <location>
        <begin position="146"/>
        <end position="168"/>
    </location>
</feature>
<dbReference type="Proteomes" id="UP001175228">
    <property type="component" value="Unassembled WGS sequence"/>
</dbReference>
<gene>
    <name evidence="2" type="ORF">EDD18DRAFT_1362206</name>
</gene>
<feature type="compositionally biased region" description="Pro residues" evidence="1">
    <location>
        <begin position="25"/>
        <end position="36"/>
    </location>
</feature>
<evidence type="ECO:0000256" key="1">
    <source>
        <dbReference type="SAM" id="MobiDB-lite"/>
    </source>
</evidence>
<keyword evidence="3" id="KW-1185">Reference proteome</keyword>
<organism evidence="2 3">
    <name type="scientific">Armillaria luteobubalina</name>
    <dbReference type="NCBI Taxonomy" id="153913"/>
    <lineage>
        <taxon>Eukaryota</taxon>
        <taxon>Fungi</taxon>
        <taxon>Dikarya</taxon>
        <taxon>Basidiomycota</taxon>
        <taxon>Agaricomycotina</taxon>
        <taxon>Agaricomycetes</taxon>
        <taxon>Agaricomycetidae</taxon>
        <taxon>Agaricales</taxon>
        <taxon>Marasmiineae</taxon>
        <taxon>Physalacriaceae</taxon>
        <taxon>Armillaria</taxon>
    </lineage>
</organism>
<feature type="region of interest" description="Disordered" evidence="1">
    <location>
        <begin position="70"/>
        <end position="130"/>
    </location>
</feature>
<dbReference type="EMBL" id="JAUEPU010000061">
    <property type="protein sequence ID" value="KAK0483056.1"/>
    <property type="molecule type" value="Genomic_DNA"/>
</dbReference>
<accession>A0AA39TE52</accession>
<feature type="region of interest" description="Disordered" evidence="1">
    <location>
        <begin position="22"/>
        <end position="58"/>
    </location>
</feature>
<evidence type="ECO:0000313" key="3">
    <source>
        <dbReference type="Proteomes" id="UP001175228"/>
    </source>
</evidence>
<proteinExistence type="predicted"/>